<dbReference type="RefSeq" id="WP_043874411.1">
    <property type="nucleotide sequence ID" value="NZ_CCVW01000002.1"/>
</dbReference>
<dbReference type="AlphaFoldDB" id="A0A078KYG2"/>
<evidence type="ECO:0000313" key="3">
    <source>
        <dbReference type="Proteomes" id="UP000044071"/>
    </source>
</evidence>
<feature type="transmembrane region" description="Helical" evidence="1">
    <location>
        <begin position="128"/>
        <end position="152"/>
    </location>
</feature>
<keyword evidence="1" id="KW-0812">Transmembrane</keyword>
<dbReference type="eggNOG" id="ENOG5032WTS">
    <property type="taxonomic scope" value="Bacteria"/>
</dbReference>
<feature type="transmembrane region" description="Helical" evidence="1">
    <location>
        <begin position="172"/>
        <end position="197"/>
    </location>
</feature>
<sequence>MNKEETKLLMMRKDNKISESDYQMLLAALNKKSLCTQIENSIFINPFQKIAGFKALTLGLILLILMSALGVYADVYFDGTLGYMMAYNIKAVKPNLVLLIYQNLVSCLTVSCLFILAAVLCKQKRIRIIDFFGTVAFSRYPIFISLIFFTIFKYLDPQTFQYDRTKEIEFHLSFLNSFENFVIFGAIFWQLMTYFFAFKESSGMEGKNLWGSFFTTIILGEVFAVIFTRWFFYV</sequence>
<feature type="transmembrane region" description="Helical" evidence="1">
    <location>
        <begin position="97"/>
        <end position="121"/>
    </location>
</feature>
<feature type="transmembrane region" description="Helical" evidence="1">
    <location>
        <begin position="209"/>
        <end position="232"/>
    </location>
</feature>
<reference evidence="2 3" key="1">
    <citation type="submission" date="2014-06" db="EMBL/GenBank/DDBJ databases">
        <authorList>
            <person name="Urmite Genomes Urmite Genomes"/>
        </authorList>
    </citation>
    <scope>NUCLEOTIDE SEQUENCE [LARGE SCALE GENOMIC DNA]</scope>
</reference>
<dbReference type="EMBL" id="CCSB01000002">
    <property type="protein sequence ID" value="CDZ77961.1"/>
    <property type="molecule type" value="Genomic_DNA"/>
</dbReference>
<proteinExistence type="predicted"/>
<keyword evidence="1" id="KW-1133">Transmembrane helix</keyword>
<dbReference type="OrthoDB" id="5649058at2"/>
<organism evidence="2 3">
    <name type="scientific">Legionella massiliensis</name>
    <dbReference type="NCBI Taxonomy" id="1034943"/>
    <lineage>
        <taxon>Bacteria</taxon>
        <taxon>Pseudomonadati</taxon>
        <taxon>Pseudomonadota</taxon>
        <taxon>Gammaproteobacteria</taxon>
        <taxon>Legionellales</taxon>
        <taxon>Legionellaceae</taxon>
        <taxon>Legionella</taxon>
    </lineage>
</organism>
<feature type="transmembrane region" description="Helical" evidence="1">
    <location>
        <begin position="55"/>
        <end position="77"/>
    </location>
</feature>
<gene>
    <name evidence="2" type="ORF">BN59_02257</name>
</gene>
<dbReference type="STRING" id="1034943.BN59_02257"/>
<protein>
    <recommendedName>
        <fullName evidence="4">Yip1 domain protein</fullName>
    </recommendedName>
</protein>
<name>A0A078KYG2_9GAMM</name>
<keyword evidence="3" id="KW-1185">Reference proteome</keyword>
<keyword evidence="1" id="KW-0472">Membrane</keyword>
<evidence type="ECO:0000313" key="2">
    <source>
        <dbReference type="EMBL" id="CDZ77961.1"/>
    </source>
</evidence>
<evidence type="ECO:0000256" key="1">
    <source>
        <dbReference type="SAM" id="Phobius"/>
    </source>
</evidence>
<accession>A0A078KYG2</accession>
<evidence type="ECO:0008006" key="4">
    <source>
        <dbReference type="Google" id="ProtNLM"/>
    </source>
</evidence>
<dbReference type="Proteomes" id="UP000044071">
    <property type="component" value="Unassembled WGS sequence"/>
</dbReference>